<feature type="transmembrane region" description="Helical" evidence="1">
    <location>
        <begin position="53"/>
        <end position="72"/>
    </location>
</feature>
<reference evidence="2 3" key="1">
    <citation type="submission" date="2021-01" db="EMBL/GenBank/DDBJ databases">
        <title>Aequorivita sp. strain KX20305, a bacterium isolated from the sediment collected at a cold seep field in South China Sea.</title>
        <authorList>
            <person name="Zhang H."/>
            <person name="Li C."/>
        </authorList>
    </citation>
    <scope>NUCLEOTIDE SEQUENCE [LARGE SCALE GENOMIC DNA]</scope>
    <source>
        <strain evidence="2 3">KX20305</strain>
    </source>
</reference>
<evidence type="ECO:0000256" key="1">
    <source>
        <dbReference type="SAM" id="Phobius"/>
    </source>
</evidence>
<protein>
    <recommendedName>
        <fullName evidence="4">DUF304 domain-containing protein</fullName>
    </recommendedName>
</protein>
<accession>A0ABX7DU38</accession>
<dbReference type="RefSeq" id="WP_202336457.1">
    <property type="nucleotide sequence ID" value="NZ_CP068439.1"/>
</dbReference>
<sequence length="161" mass="18646">MKYNQAEINYNQLLIKANKSPLLIRATLTVILLICILIPIAATYFLISERKGPHIGIVLSFFLFWGIGFYLLRIILWNTFGREIIIFEKDKILYEADYRFFKDGKQTISTENIEVVAVPTEDKTDNLALLNFSNGQQHIDTVLKVSLDKMRNIAQEINSRY</sequence>
<keyword evidence="1" id="KW-1133">Transmembrane helix</keyword>
<keyword evidence="3" id="KW-1185">Reference proteome</keyword>
<proteinExistence type="predicted"/>
<feature type="transmembrane region" description="Helical" evidence="1">
    <location>
        <begin position="22"/>
        <end position="47"/>
    </location>
</feature>
<evidence type="ECO:0000313" key="3">
    <source>
        <dbReference type="Proteomes" id="UP000629420"/>
    </source>
</evidence>
<name>A0ABX7DU38_9FLAO</name>
<dbReference type="Proteomes" id="UP000629420">
    <property type="component" value="Chromosome"/>
</dbReference>
<keyword evidence="1" id="KW-0472">Membrane</keyword>
<organism evidence="2 3">
    <name type="scientific">Aequorivita iocasae</name>
    <dbReference type="NCBI Taxonomy" id="2803865"/>
    <lineage>
        <taxon>Bacteria</taxon>
        <taxon>Pseudomonadati</taxon>
        <taxon>Bacteroidota</taxon>
        <taxon>Flavobacteriia</taxon>
        <taxon>Flavobacteriales</taxon>
        <taxon>Flavobacteriaceae</taxon>
        <taxon>Aequorivita</taxon>
    </lineage>
</organism>
<dbReference type="EMBL" id="CP068439">
    <property type="protein sequence ID" value="QQX76659.1"/>
    <property type="molecule type" value="Genomic_DNA"/>
</dbReference>
<keyword evidence="1" id="KW-0812">Transmembrane</keyword>
<evidence type="ECO:0000313" key="2">
    <source>
        <dbReference type="EMBL" id="QQX76659.1"/>
    </source>
</evidence>
<gene>
    <name evidence="2" type="ORF">JK629_15255</name>
</gene>
<evidence type="ECO:0008006" key="4">
    <source>
        <dbReference type="Google" id="ProtNLM"/>
    </source>
</evidence>